<dbReference type="EMBL" id="CADCVM010000436">
    <property type="protein sequence ID" value="CAA9525982.1"/>
    <property type="molecule type" value="Genomic_DNA"/>
</dbReference>
<evidence type="ECO:0000259" key="4">
    <source>
        <dbReference type="Pfam" id="PF19278"/>
    </source>
</evidence>
<feature type="domain" description="Hydantoinase A/oxoprolinase" evidence="2">
    <location>
        <begin position="197"/>
        <end position="482"/>
    </location>
</feature>
<dbReference type="AlphaFoldDB" id="A0A6J4TM41"/>
<accession>A0A6J4TM41</accession>
<dbReference type="GO" id="GO:0006749">
    <property type="term" value="P:glutathione metabolic process"/>
    <property type="evidence" value="ECO:0007669"/>
    <property type="project" value="TreeGrafter"/>
</dbReference>
<evidence type="ECO:0000259" key="2">
    <source>
        <dbReference type="Pfam" id="PF01968"/>
    </source>
</evidence>
<dbReference type="SUPFAM" id="SSF53067">
    <property type="entry name" value="Actin-like ATPase domain"/>
    <property type="match status" value="1"/>
</dbReference>
<feature type="region of interest" description="Disordered" evidence="1">
    <location>
        <begin position="579"/>
        <end position="605"/>
    </location>
</feature>
<feature type="compositionally biased region" description="Basic and acidic residues" evidence="1">
    <location>
        <begin position="594"/>
        <end position="605"/>
    </location>
</feature>
<keyword evidence="5" id="KW-0378">Hydrolase</keyword>
<dbReference type="GO" id="GO:0017168">
    <property type="term" value="F:5-oxoprolinase (ATP-hydrolyzing) activity"/>
    <property type="evidence" value="ECO:0007669"/>
    <property type="project" value="TreeGrafter"/>
</dbReference>
<dbReference type="InterPro" id="IPR049517">
    <property type="entry name" value="ACX-like_C"/>
</dbReference>
<dbReference type="Pfam" id="PF01968">
    <property type="entry name" value="Hydantoinase_A"/>
    <property type="match status" value="1"/>
</dbReference>
<dbReference type="GO" id="GO:0005829">
    <property type="term" value="C:cytosol"/>
    <property type="evidence" value="ECO:0007669"/>
    <property type="project" value="TreeGrafter"/>
</dbReference>
<dbReference type="PANTHER" id="PTHR11365">
    <property type="entry name" value="5-OXOPROLINASE RELATED"/>
    <property type="match status" value="1"/>
</dbReference>
<evidence type="ECO:0000259" key="3">
    <source>
        <dbReference type="Pfam" id="PF05378"/>
    </source>
</evidence>
<dbReference type="InterPro" id="IPR043129">
    <property type="entry name" value="ATPase_NBD"/>
</dbReference>
<evidence type="ECO:0000313" key="5">
    <source>
        <dbReference type="EMBL" id="CAA9525982.1"/>
    </source>
</evidence>
<dbReference type="Pfam" id="PF19278">
    <property type="entry name" value="Hydant_A_C"/>
    <property type="match status" value="1"/>
</dbReference>
<feature type="domain" description="Hydantoinase/oxoprolinase N-terminal" evidence="3">
    <location>
        <begin position="5"/>
        <end position="176"/>
    </location>
</feature>
<dbReference type="Pfam" id="PF05378">
    <property type="entry name" value="Hydant_A_N"/>
    <property type="match status" value="1"/>
</dbReference>
<organism evidence="5">
    <name type="scientific">uncultured Rubrobacteraceae bacterium</name>
    <dbReference type="NCBI Taxonomy" id="349277"/>
    <lineage>
        <taxon>Bacteria</taxon>
        <taxon>Bacillati</taxon>
        <taxon>Actinomycetota</taxon>
        <taxon>Rubrobacteria</taxon>
        <taxon>Rubrobacterales</taxon>
        <taxon>Rubrobacteraceae</taxon>
        <taxon>environmental samples</taxon>
    </lineage>
</organism>
<dbReference type="InterPro" id="IPR002821">
    <property type="entry name" value="Hydantoinase_A"/>
</dbReference>
<evidence type="ECO:0000256" key="1">
    <source>
        <dbReference type="SAM" id="MobiDB-lite"/>
    </source>
</evidence>
<gene>
    <name evidence="5" type="ORF">AVDCRST_MAG05-3981</name>
</gene>
<proteinExistence type="predicted"/>
<dbReference type="EC" id="3.5.2.14" evidence="5"/>
<dbReference type="PANTHER" id="PTHR11365:SF23">
    <property type="entry name" value="HYPOTHETICAL 5-OXOPROLINASE (EUROFUNG)-RELATED"/>
    <property type="match status" value="1"/>
</dbReference>
<dbReference type="InterPro" id="IPR008040">
    <property type="entry name" value="Hydant_A_N"/>
</dbReference>
<dbReference type="GO" id="GO:0047423">
    <property type="term" value="F:N-methylhydantoinase (ATP-hydrolyzing) activity"/>
    <property type="evidence" value="ECO:0007669"/>
    <property type="project" value="UniProtKB-EC"/>
</dbReference>
<protein>
    <submittedName>
        <fullName evidence="5">N-methylhydantoinase A</fullName>
        <ecNumber evidence="5">3.5.2.14</ecNumber>
    </submittedName>
</protein>
<feature type="domain" description="Acetophenone carboxylase-like C-terminal" evidence="4">
    <location>
        <begin position="574"/>
        <end position="647"/>
    </location>
</feature>
<dbReference type="InterPro" id="IPR045079">
    <property type="entry name" value="Oxoprolinase-like"/>
</dbReference>
<reference evidence="5" key="1">
    <citation type="submission" date="2020-02" db="EMBL/GenBank/DDBJ databases">
        <authorList>
            <person name="Meier V. D."/>
        </authorList>
    </citation>
    <scope>NUCLEOTIDE SEQUENCE</scope>
    <source>
        <strain evidence="5">AVDCRST_MAG05</strain>
    </source>
</reference>
<name>A0A6J4TM41_9ACTN</name>
<sequence>MKETRLGVDVGGTFTDLVALSEGRLVTAKVPSTPRDQSEGVMNAIDAAEVEAASVGALAHGMTVATNALLERRGARTALVTTEGFRDVLEIARQNRPSLYDLAQDRPPTLVPRDLRFTVKERMGPEGEIEPLDEESLRETVEALGAADVEAVAVCLLFAFAHPEHERRVGEALREALPDVHVSLSSEVLPEFREYERFSTTAADAYLGPKLAAYLKNLADKAAHAGVPAPLIMQSSGGVVPVEDAANDAAGCVLSGPAGGVVGAAHVGSLGGYGDLLTFDMGGTSTDVAPIIGGEAQTTTETVVAGVPIKLPMVDVHTVSAGGGSVAWADAGGALRVGPHSAGAEPGPAGYGKGGEEPAVTDANLFLGYLKDGAELGGEVTLRRDLAEGALGSLGDRLGLDAEETALGIVRVANAEMVRALRVISVERGLDPREFALLAFGGAGGMHACALAEELGMETVIVPRAGGVLSALGLAISDLRRDYVRPYLVPLDDVEAEEMEGRYRDMADAAAKDLEGPEHHRRADLRYRGQSFELTVDADDPGELEARFHAAHEGRYGYKMEDEPVELVSLRLVATVPVEKPGLDEPGPSGEAGAGRREANFDGEWREVPVLDREEMGEGSEVEGPAIVEFKESTCVVRPGWGGSVDGVGNLVLEKR</sequence>